<sequence>MFLFQMMGSCLLRSFRPFSQMGILTKRNLRSCFTPLTLTTPIMWILESSVIILRIVWEIMNMSSLHWKLLICLY</sequence>
<evidence type="ECO:0000313" key="2">
    <source>
        <dbReference type="Proteomes" id="UP000824782"/>
    </source>
</evidence>
<name>A0AAV7ATR3_ENGPU</name>
<accession>A0AAV7ATR3</accession>
<evidence type="ECO:0000313" key="1">
    <source>
        <dbReference type="EMBL" id="KAG8563418.1"/>
    </source>
</evidence>
<dbReference type="AlphaFoldDB" id="A0AAV7ATR3"/>
<proteinExistence type="predicted"/>
<protein>
    <submittedName>
        <fullName evidence="1">Uncharacterized protein</fullName>
    </submittedName>
</protein>
<dbReference type="Proteomes" id="UP000824782">
    <property type="component" value="Unassembled WGS sequence"/>
</dbReference>
<dbReference type="EMBL" id="WNYA01000007">
    <property type="protein sequence ID" value="KAG8563418.1"/>
    <property type="molecule type" value="Genomic_DNA"/>
</dbReference>
<organism evidence="1 2">
    <name type="scientific">Engystomops pustulosus</name>
    <name type="common">Tungara frog</name>
    <name type="synonym">Physalaemus pustulosus</name>
    <dbReference type="NCBI Taxonomy" id="76066"/>
    <lineage>
        <taxon>Eukaryota</taxon>
        <taxon>Metazoa</taxon>
        <taxon>Chordata</taxon>
        <taxon>Craniata</taxon>
        <taxon>Vertebrata</taxon>
        <taxon>Euteleostomi</taxon>
        <taxon>Amphibia</taxon>
        <taxon>Batrachia</taxon>
        <taxon>Anura</taxon>
        <taxon>Neobatrachia</taxon>
        <taxon>Hyloidea</taxon>
        <taxon>Leptodactylidae</taxon>
        <taxon>Leiuperinae</taxon>
        <taxon>Engystomops</taxon>
    </lineage>
</organism>
<gene>
    <name evidence="1" type="ORF">GDO81_016062</name>
</gene>
<reference evidence="1" key="1">
    <citation type="thesis" date="2020" institute="ProQuest LLC" country="789 East Eisenhower Parkway, Ann Arbor, MI, USA">
        <title>Comparative Genomics and Chromosome Evolution.</title>
        <authorList>
            <person name="Mudd A.B."/>
        </authorList>
    </citation>
    <scope>NUCLEOTIDE SEQUENCE</scope>
    <source>
        <strain evidence="1">237g6f4</strain>
        <tissue evidence="1">Blood</tissue>
    </source>
</reference>
<keyword evidence="2" id="KW-1185">Reference proteome</keyword>
<comment type="caution">
    <text evidence="1">The sequence shown here is derived from an EMBL/GenBank/DDBJ whole genome shotgun (WGS) entry which is preliminary data.</text>
</comment>